<gene>
    <name evidence="2" type="ORF">EVA_05447</name>
</gene>
<sequence>MEGCRPFPGQCPVLPAFHRAVFLNDWCCAFSYCLNKTLFLRSEPPEHETKVLATYHGKEMNNIILTAVLLILGSASASAQFYTITKEKEICPGKKQNVASDTLQRGFPFTKVNEITEKDSIAPELPVKRLSGLYARKVYTRVSHEKGLPSLTIPNLYAEIVRNGIRHPKVVLAQAILETGWFRSSACRKQNNLFGLTNPHTGKYYEFNHWTESVRAYMTKVQYRFCQMNKTDKSDADYLKWLHRIGYAEDPRYIQAVRRVMNKYL</sequence>
<organism evidence="2">
    <name type="scientific">gut metagenome</name>
    <dbReference type="NCBI Taxonomy" id="749906"/>
    <lineage>
        <taxon>unclassified sequences</taxon>
        <taxon>metagenomes</taxon>
        <taxon>organismal metagenomes</taxon>
    </lineage>
</organism>
<dbReference type="AlphaFoldDB" id="J9GZP5"/>
<dbReference type="GO" id="GO:0004040">
    <property type="term" value="F:amidase activity"/>
    <property type="evidence" value="ECO:0007669"/>
    <property type="project" value="InterPro"/>
</dbReference>
<dbReference type="EMBL" id="AMCI01001159">
    <property type="protein sequence ID" value="EJX06445.1"/>
    <property type="molecule type" value="Genomic_DNA"/>
</dbReference>
<protein>
    <submittedName>
        <fullName evidence="2">M23 peptidase domain protein</fullName>
    </submittedName>
</protein>
<comment type="caution">
    <text evidence="2">The sequence shown here is derived from an EMBL/GenBank/DDBJ whole genome shotgun (WGS) entry which is preliminary data.</text>
</comment>
<proteinExistence type="predicted"/>
<evidence type="ECO:0000259" key="1">
    <source>
        <dbReference type="Pfam" id="PF01832"/>
    </source>
</evidence>
<accession>J9GZP5</accession>
<evidence type="ECO:0000313" key="2">
    <source>
        <dbReference type="EMBL" id="EJX06445.1"/>
    </source>
</evidence>
<name>J9GZP5_9ZZZZ</name>
<reference evidence="2" key="1">
    <citation type="journal article" date="2012" name="PLoS ONE">
        <title>Gene sets for utilization of primary and secondary nutrition supplies in the distal gut of endangered iberian lynx.</title>
        <authorList>
            <person name="Alcaide M."/>
            <person name="Messina E."/>
            <person name="Richter M."/>
            <person name="Bargiela R."/>
            <person name="Peplies J."/>
            <person name="Huws S.A."/>
            <person name="Newbold C.J."/>
            <person name="Golyshin P.N."/>
            <person name="Simon M.A."/>
            <person name="Lopez G."/>
            <person name="Yakimov M.M."/>
            <person name="Ferrer M."/>
        </authorList>
    </citation>
    <scope>NUCLEOTIDE SEQUENCE</scope>
</reference>
<feature type="domain" description="Mannosyl-glycoprotein endo-beta-N-acetylglucosamidase-like" evidence="1">
    <location>
        <begin position="162"/>
        <end position="264"/>
    </location>
</feature>
<dbReference type="Pfam" id="PF01832">
    <property type="entry name" value="Glucosaminidase"/>
    <property type="match status" value="1"/>
</dbReference>
<dbReference type="InterPro" id="IPR002901">
    <property type="entry name" value="MGlyc_endo_b_GlcNAc-like_dom"/>
</dbReference>
<dbReference type="Gene3D" id="1.10.530.10">
    <property type="match status" value="1"/>
</dbReference>